<dbReference type="EMBL" id="MN739023">
    <property type="protein sequence ID" value="QHT35566.1"/>
    <property type="molecule type" value="Genomic_DNA"/>
</dbReference>
<evidence type="ECO:0000313" key="1">
    <source>
        <dbReference type="EMBL" id="QHT35566.1"/>
    </source>
</evidence>
<reference evidence="1" key="1">
    <citation type="journal article" date="2020" name="Nature">
        <title>Giant virus diversity and host interactions through global metagenomics.</title>
        <authorList>
            <person name="Schulz F."/>
            <person name="Roux S."/>
            <person name="Paez-Espino D."/>
            <person name="Jungbluth S."/>
            <person name="Walsh D.A."/>
            <person name="Denef V.J."/>
            <person name="McMahon K.D."/>
            <person name="Konstantinidis K.T."/>
            <person name="Eloe-Fadrosh E.A."/>
            <person name="Kyrpides N.C."/>
            <person name="Woyke T."/>
        </authorList>
    </citation>
    <scope>NUCLEOTIDE SEQUENCE</scope>
    <source>
        <strain evidence="1">GVMAG-M-3300009180-45</strain>
    </source>
</reference>
<protein>
    <submittedName>
        <fullName evidence="1">Uncharacterized protein</fullName>
    </submittedName>
</protein>
<name>A0A6C0F1Y4_9ZZZZ</name>
<dbReference type="AlphaFoldDB" id="A0A6C0F1Y4"/>
<sequence>MLLDVSSGEAFDKLSILEIKHRRIMSPVKRSAVLQEIQALAPVVALKERYPFEYAFITKVNEEIWDLTETLDPSKPDFVTVSERIFDLNRKRFRAKRMINNAENSGLKEQKSLGELHCLLQLDVDPEVHRSRFYSIAFEYDTFSFDRPCQLWPFGNFVETTPESHVVVKLSSIPDSEYK</sequence>
<organism evidence="1">
    <name type="scientific">viral metagenome</name>
    <dbReference type="NCBI Taxonomy" id="1070528"/>
    <lineage>
        <taxon>unclassified sequences</taxon>
        <taxon>metagenomes</taxon>
        <taxon>organismal metagenomes</taxon>
    </lineage>
</organism>
<accession>A0A6C0F1Y4</accession>
<proteinExistence type="predicted"/>